<gene>
    <name evidence="7" type="ORF">TTHERM_000050608</name>
</gene>
<feature type="region of interest" description="Disordered" evidence="5">
    <location>
        <begin position="307"/>
        <end position="401"/>
    </location>
</feature>
<feature type="domain" description="C3H1-type" evidence="6">
    <location>
        <begin position="178"/>
        <end position="211"/>
    </location>
</feature>
<dbReference type="Gene3D" id="6.20.400.10">
    <property type="match status" value="1"/>
</dbReference>
<dbReference type="InterPro" id="IPR032378">
    <property type="entry name" value="ZC3H15/TMA46_C"/>
</dbReference>
<keyword evidence="1 4" id="KW-0479">Metal-binding</keyword>
<feature type="compositionally biased region" description="Basic and acidic residues" evidence="5">
    <location>
        <begin position="377"/>
        <end position="401"/>
    </location>
</feature>
<dbReference type="PANTHER" id="PTHR12681">
    <property type="entry name" value="ZINC FINGER-CONTAINING PROTEIN P48ZNF"/>
    <property type="match status" value="1"/>
</dbReference>
<protein>
    <recommendedName>
        <fullName evidence="6">C3H1-type domain-containing protein</fullName>
    </recommendedName>
</protein>
<organism evidence="7 8">
    <name type="scientific">Tetrahymena thermophila (strain SB210)</name>
    <dbReference type="NCBI Taxonomy" id="312017"/>
    <lineage>
        <taxon>Eukaryota</taxon>
        <taxon>Sar</taxon>
        <taxon>Alveolata</taxon>
        <taxon>Ciliophora</taxon>
        <taxon>Intramacronucleata</taxon>
        <taxon>Oligohymenophorea</taxon>
        <taxon>Hymenostomatida</taxon>
        <taxon>Tetrahymenina</taxon>
        <taxon>Tetrahymenidae</taxon>
        <taxon>Tetrahymena</taxon>
    </lineage>
</organism>
<dbReference type="Proteomes" id="UP000009168">
    <property type="component" value="Unassembled WGS sequence"/>
</dbReference>
<evidence type="ECO:0000313" key="7">
    <source>
        <dbReference type="EMBL" id="EWS74630.1"/>
    </source>
</evidence>
<dbReference type="SUPFAM" id="SSF90229">
    <property type="entry name" value="CCCH zinc finger"/>
    <property type="match status" value="1"/>
</dbReference>
<dbReference type="STRING" id="312017.W7X5I4"/>
<reference evidence="8" key="1">
    <citation type="journal article" date="2006" name="PLoS Biol.">
        <title>Macronuclear genome sequence of the ciliate Tetrahymena thermophila, a model eukaryote.</title>
        <authorList>
            <person name="Eisen J.A."/>
            <person name="Coyne R.S."/>
            <person name="Wu M."/>
            <person name="Wu D."/>
            <person name="Thiagarajan M."/>
            <person name="Wortman J.R."/>
            <person name="Badger J.H."/>
            <person name="Ren Q."/>
            <person name="Amedeo P."/>
            <person name="Jones K.M."/>
            <person name="Tallon L.J."/>
            <person name="Delcher A.L."/>
            <person name="Salzberg S.L."/>
            <person name="Silva J.C."/>
            <person name="Haas B.J."/>
            <person name="Majoros W.H."/>
            <person name="Farzad M."/>
            <person name="Carlton J.M."/>
            <person name="Smith R.K. Jr."/>
            <person name="Garg J."/>
            <person name="Pearlman R.E."/>
            <person name="Karrer K.M."/>
            <person name="Sun L."/>
            <person name="Manning G."/>
            <person name="Elde N.C."/>
            <person name="Turkewitz A.P."/>
            <person name="Asai D.J."/>
            <person name="Wilkes D.E."/>
            <person name="Wang Y."/>
            <person name="Cai H."/>
            <person name="Collins K."/>
            <person name="Stewart B.A."/>
            <person name="Lee S.R."/>
            <person name="Wilamowska K."/>
            <person name="Weinberg Z."/>
            <person name="Ruzzo W.L."/>
            <person name="Wloga D."/>
            <person name="Gaertig J."/>
            <person name="Frankel J."/>
            <person name="Tsao C.-C."/>
            <person name="Gorovsky M.A."/>
            <person name="Keeling P.J."/>
            <person name="Waller R.F."/>
            <person name="Patron N.J."/>
            <person name="Cherry J.M."/>
            <person name="Stover N.A."/>
            <person name="Krieger C.J."/>
            <person name="del Toro C."/>
            <person name="Ryder H.F."/>
            <person name="Williamson S.C."/>
            <person name="Barbeau R.A."/>
            <person name="Hamilton E.P."/>
            <person name="Orias E."/>
        </authorList>
    </citation>
    <scope>NUCLEOTIDE SEQUENCE [LARGE SCALE GENOMIC DNA]</scope>
    <source>
        <strain evidence="8">SB210</strain>
    </source>
</reference>
<evidence type="ECO:0000256" key="5">
    <source>
        <dbReference type="SAM" id="MobiDB-lite"/>
    </source>
</evidence>
<keyword evidence="8" id="KW-1185">Reference proteome</keyword>
<evidence type="ECO:0000256" key="1">
    <source>
        <dbReference type="ARBA" id="ARBA00022723"/>
    </source>
</evidence>
<dbReference type="GeneID" id="24437002"/>
<evidence type="ECO:0000256" key="3">
    <source>
        <dbReference type="ARBA" id="ARBA00022833"/>
    </source>
</evidence>
<sequence>MPPKKEGPSKKTEQKKQTKVIEDKTFGLKNKNKSKVVQQFVKSVTNQVVNQGKGTQEKLMAEEFEKRKAQKAEEERKALMASIFKTVDAVKVMTKKGEDGTEETIKICQFFKQGMCNKGKKCKLSHELPKDNQKIDIYTDQRAQFDDEEEGELDSDKLNEIIKQKEGSYKKQCATEIVCKYFLDAVEKGKYGWKWMCPNGGYDCHYRHCLPPGFILKKDQKKEEEIKSKVEDLIDEQREGYQRSAGTPVTLERFLEWKKKRAEKKAADEEKKKEDLAKKNKGQKKLAGLTGRALFVFDPTLFQDDADAADEAIMDNREEVDDEEQNQEEAEVEKNNQEQRRLMEEQEIQEEKKHEQEATQEEEEEQKVDQQENPNSNEKKDEKKTNVDEKYIHIDEADQFF</sequence>
<evidence type="ECO:0000313" key="8">
    <source>
        <dbReference type="Proteomes" id="UP000009168"/>
    </source>
</evidence>
<feature type="zinc finger region" description="C3H1-type" evidence="4">
    <location>
        <begin position="178"/>
        <end position="211"/>
    </location>
</feature>
<evidence type="ECO:0000256" key="4">
    <source>
        <dbReference type="PROSITE-ProRule" id="PRU00723"/>
    </source>
</evidence>
<dbReference type="PANTHER" id="PTHR12681:SF0">
    <property type="entry name" value="ZINC FINGER CCCH DOMAIN-CONTAINING PROTEIN 15"/>
    <property type="match status" value="1"/>
</dbReference>
<dbReference type="SMART" id="SM00356">
    <property type="entry name" value="ZnF_C3H1"/>
    <property type="match status" value="2"/>
</dbReference>
<feature type="compositionally biased region" description="Basic and acidic residues" evidence="5">
    <location>
        <begin position="332"/>
        <end position="357"/>
    </location>
</feature>
<feature type="region of interest" description="Disordered" evidence="5">
    <location>
        <begin position="1"/>
        <end position="22"/>
    </location>
</feature>
<dbReference type="Gene3D" id="4.10.1000.10">
    <property type="entry name" value="Zinc finger, CCCH-type"/>
    <property type="match status" value="1"/>
</dbReference>
<keyword evidence="2 4" id="KW-0863">Zinc-finger</keyword>
<feature type="domain" description="C3H1-type" evidence="6">
    <location>
        <begin position="102"/>
        <end position="129"/>
    </location>
</feature>
<dbReference type="GO" id="GO:0003729">
    <property type="term" value="F:mRNA binding"/>
    <property type="evidence" value="ECO:0007669"/>
    <property type="project" value="TreeGrafter"/>
</dbReference>
<dbReference type="InterPro" id="IPR032297">
    <property type="entry name" value="Torus"/>
</dbReference>
<dbReference type="OrthoDB" id="278280at2759"/>
<dbReference type="KEGG" id="tet:TTHERM_000050608"/>
<feature type="region of interest" description="Disordered" evidence="5">
    <location>
        <begin position="265"/>
        <end position="284"/>
    </location>
</feature>
<dbReference type="Pfam" id="PF16131">
    <property type="entry name" value="Torus"/>
    <property type="match status" value="1"/>
</dbReference>
<accession>W7X5I4</accession>
<dbReference type="EMBL" id="GG662712">
    <property type="protein sequence ID" value="EWS74630.1"/>
    <property type="molecule type" value="Genomic_DNA"/>
</dbReference>
<dbReference type="PROSITE" id="PS50103">
    <property type="entry name" value="ZF_C3H1"/>
    <property type="match status" value="2"/>
</dbReference>
<dbReference type="GO" id="GO:0002181">
    <property type="term" value="P:cytoplasmic translation"/>
    <property type="evidence" value="ECO:0007669"/>
    <property type="project" value="TreeGrafter"/>
</dbReference>
<dbReference type="InterPro" id="IPR036855">
    <property type="entry name" value="Znf_CCCH_sf"/>
</dbReference>
<dbReference type="InterPro" id="IPR000571">
    <property type="entry name" value="Znf_CCCH"/>
</dbReference>
<dbReference type="GO" id="GO:0005829">
    <property type="term" value="C:cytosol"/>
    <property type="evidence" value="ECO:0007669"/>
    <property type="project" value="TreeGrafter"/>
</dbReference>
<name>W7X5I4_TETTS</name>
<keyword evidence="3 4" id="KW-0862">Zinc</keyword>
<dbReference type="InParanoid" id="W7X5I4"/>
<proteinExistence type="predicted"/>
<dbReference type="FunCoup" id="W7X5I4">
    <property type="interactions" value="851"/>
</dbReference>
<dbReference type="Pfam" id="PF16543">
    <property type="entry name" value="DFRP_C"/>
    <property type="match status" value="1"/>
</dbReference>
<evidence type="ECO:0000259" key="6">
    <source>
        <dbReference type="PROSITE" id="PS50103"/>
    </source>
</evidence>
<evidence type="ECO:0000256" key="2">
    <source>
        <dbReference type="ARBA" id="ARBA00022771"/>
    </source>
</evidence>
<dbReference type="RefSeq" id="XP_012652852.1">
    <property type="nucleotide sequence ID" value="XM_012797398.1"/>
</dbReference>
<feature type="compositionally biased region" description="Basic and acidic residues" evidence="5">
    <location>
        <begin position="265"/>
        <end position="278"/>
    </location>
</feature>
<dbReference type="GO" id="GO:0008270">
    <property type="term" value="F:zinc ion binding"/>
    <property type="evidence" value="ECO:0007669"/>
    <property type="project" value="UniProtKB-KW"/>
</dbReference>
<dbReference type="AlphaFoldDB" id="W7X5I4"/>
<feature type="zinc finger region" description="C3H1-type" evidence="4">
    <location>
        <begin position="102"/>
        <end position="129"/>
    </location>
</feature>
<feature type="compositionally biased region" description="Acidic residues" evidence="5">
    <location>
        <begin position="307"/>
        <end position="331"/>
    </location>
</feature>